<evidence type="ECO:0000313" key="13">
    <source>
        <dbReference type="EMBL" id="KAG8224323.1"/>
    </source>
</evidence>
<keyword evidence="2" id="KW-0813">Transport</keyword>
<evidence type="ECO:0000256" key="8">
    <source>
        <dbReference type="ARBA" id="ARBA00063535"/>
    </source>
</evidence>
<evidence type="ECO:0000256" key="9">
    <source>
        <dbReference type="ARBA" id="ARBA00069061"/>
    </source>
</evidence>
<dbReference type="PANTHER" id="PTHR19308">
    <property type="entry name" value="PHOSPHATIDYLCHOLINE TRANSFER PROTEIN"/>
    <property type="match status" value="1"/>
</dbReference>
<keyword evidence="5" id="KW-0007">Acetylation</keyword>
<sequence>MHLISFARTVFRYQKNITNRNSPFPSNCFLLNRRFYDKFDVNNAPFRIRKLSLSERLYITVLGELKSVNNARDLCQLVSKNLSNCRQRLKKHSVNIVKLCTQQFEFVVAHRMRRGQQVFSLYSRIWEEKALVDIVNNIRRRLFNHGREIVFSVCGVAFFNWEKERIPEDMLLSYKSELDVISELKNSTVFCQACGHRLVVDRVMPGVVYCSCPHSTSATNNSRDNWVPFAERQDMLIWRKEHKDHQGLYMYKVYGRFEEVNAQDFFHVQIDTSYRLKWDRTVADLHVVDSDPSSNSDVIYWEVKWPHMFANRDYVFKRRFIIDMKQKMMIIVNENTEHPAVPPKSSVQRVSDYWSYMVIKPLREFSEPGIEFVLTYFDDPGLSMPSYLAGWIAMSALPDFLVRLREAAQRGQIRSDAKTYGTVASDFEALVGATAVQQRIELIV</sequence>
<evidence type="ECO:0000256" key="3">
    <source>
        <dbReference type="ARBA" id="ARBA00022490"/>
    </source>
</evidence>
<comment type="subunit">
    <text evidence="8">Interacts with ACOT13/THEM2.</text>
</comment>
<keyword evidence="14" id="KW-1185">Reference proteome</keyword>
<dbReference type="InterPro" id="IPR051213">
    <property type="entry name" value="START_lipid_transfer"/>
</dbReference>
<dbReference type="EMBL" id="KZ308192">
    <property type="protein sequence ID" value="KAG8224323.1"/>
    <property type="molecule type" value="Genomic_DNA"/>
</dbReference>
<evidence type="ECO:0000256" key="7">
    <source>
        <dbReference type="ARBA" id="ARBA00023121"/>
    </source>
</evidence>
<dbReference type="GO" id="GO:0006869">
    <property type="term" value="P:lipid transport"/>
    <property type="evidence" value="ECO:0007669"/>
    <property type="project" value="UniProtKB-KW"/>
</dbReference>
<comment type="subcellular location">
    <subcellularLocation>
        <location evidence="1">Cytoplasm</location>
    </subcellularLocation>
</comment>
<dbReference type="OrthoDB" id="1295045at2759"/>
<keyword evidence="3" id="KW-0963">Cytoplasm</keyword>
<reference evidence="13" key="2">
    <citation type="submission" date="2017-10" db="EMBL/GenBank/DDBJ databases">
        <title>Ladona fulva Genome sequencing and assembly.</title>
        <authorList>
            <person name="Murali S."/>
            <person name="Richards S."/>
            <person name="Bandaranaike D."/>
            <person name="Bellair M."/>
            <person name="Blankenburg K."/>
            <person name="Chao H."/>
            <person name="Dinh H."/>
            <person name="Doddapaneni H."/>
            <person name="Dugan-Rocha S."/>
            <person name="Elkadiri S."/>
            <person name="Gnanaolivu R."/>
            <person name="Hernandez B."/>
            <person name="Skinner E."/>
            <person name="Javaid M."/>
            <person name="Lee S."/>
            <person name="Li M."/>
            <person name="Ming W."/>
            <person name="Munidasa M."/>
            <person name="Muniz J."/>
            <person name="Nguyen L."/>
            <person name="Hughes D."/>
            <person name="Osuji N."/>
            <person name="Pu L.-L."/>
            <person name="Puazo M."/>
            <person name="Qu C."/>
            <person name="Quiroz J."/>
            <person name="Raj R."/>
            <person name="Weissenberger G."/>
            <person name="Xin Y."/>
            <person name="Zou X."/>
            <person name="Han Y."/>
            <person name="Worley K."/>
            <person name="Muzny D."/>
            <person name="Gibbs R."/>
        </authorList>
    </citation>
    <scope>NUCLEOTIDE SEQUENCE</scope>
    <source>
        <strain evidence="13">Sampled in the wild</strain>
    </source>
</reference>
<evidence type="ECO:0000256" key="2">
    <source>
        <dbReference type="ARBA" id="ARBA00022448"/>
    </source>
</evidence>
<evidence type="ECO:0000256" key="10">
    <source>
        <dbReference type="ARBA" id="ARBA00077188"/>
    </source>
</evidence>
<dbReference type="InterPro" id="IPR023393">
    <property type="entry name" value="START-like_dom_sf"/>
</dbReference>
<keyword evidence="7" id="KW-0446">Lipid-binding</keyword>
<reference evidence="13" key="1">
    <citation type="submission" date="2013-04" db="EMBL/GenBank/DDBJ databases">
        <authorList>
            <person name="Qu J."/>
            <person name="Murali S.C."/>
            <person name="Bandaranaike D."/>
            <person name="Bellair M."/>
            <person name="Blankenburg K."/>
            <person name="Chao H."/>
            <person name="Dinh H."/>
            <person name="Doddapaneni H."/>
            <person name="Downs B."/>
            <person name="Dugan-Rocha S."/>
            <person name="Elkadiri S."/>
            <person name="Gnanaolivu R.D."/>
            <person name="Hernandez B."/>
            <person name="Javaid M."/>
            <person name="Jayaseelan J.C."/>
            <person name="Lee S."/>
            <person name="Li M."/>
            <person name="Ming W."/>
            <person name="Munidasa M."/>
            <person name="Muniz J."/>
            <person name="Nguyen L."/>
            <person name="Ongeri F."/>
            <person name="Osuji N."/>
            <person name="Pu L.-L."/>
            <person name="Puazo M."/>
            <person name="Qu C."/>
            <person name="Quiroz J."/>
            <person name="Raj R."/>
            <person name="Weissenberger G."/>
            <person name="Xin Y."/>
            <person name="Zou X."/>
            <person name="Han Y."/>
            <person name="Richards S."/>
            <person name="Worley K."/>
            <person name="Muzny D."/>
            <person name="Gibbs R."/>
        </authorList>
    </citation>
    <scope>NUCLEOTIDE SEQUENCE</scope>
    <source>
        <strain evidence="13">Sampled in the wild</strain>
    </source>
</reference>
<evidence type="ECO:0000256" key="1">
    <source>
        <dbReference type="ARBA" id="ARBA00004496"/>
    </source>
</evidence>
<organism evidence="13 14">
    <name type="scientific">Ladona fulva</name>
    <name type="common">Scarce chaser dragonfly</name>
    <name type="synonym">Libellula fulva</name>
    <dbReference type="NCBI Taxonomy" id="123851"/>
    <lineage>
        <taxon>Eukaryota</taxon>
        <taxon>Metazoa</taxon>
        <taxon>Ecdysozoa</taxon>
        <taxon>Arthropoda</taxon>
        <taxon>Hexapoda</taxon>
        <taxon>Insecta</taxon>
        <taxon>Pterygota</taxon>
        <taxon>Palaeoptera</taxon>
        <taxon>Odonata</taxon>
        <taxon>Epiprocta</taxon>
        <taxon>Anisoptera</taxon>
        <taxon>Libelluloidea</taxon>
        <taxon>Libellulidae</taxon>
        <taxon>Ladona</taxon>
    </lineage>
</organism>
<dbReference type="SUPFAM" id="SSF55961">
    <property type="entry name" value="Bet v1-like"/>
    <property type="match status" value="1"/>
</dbReference>
<evidence type="ECO:0000259" key="12">
    <source>
        <dbReference type="PROSITE" id="PS50848"/>
    </source>
</evidence>
<dbReference type="PROSITE" id="PS50848">
    <property type="entry name" value="START"/>
    <property type="match status" value="1"/>
</dbReference>
<dbReference type="InterPro" id="IPR002913">
    <property type="entry name" value="START_lipid-bd_dom"/>
</dbReference>
<evidence type="ECO:0000256" key="5">
    <source>
        <dbReference type="ARBA" id="ARBA00022990"/>
    </source>
</evidence>
<evidence type="ECO:0000313" key="14">
    <source>
        <dbReference type="Proteomes" id="UP000792457"/>
    </source>
</evidence>
<evidence type="ECO:0000256" key="6">
    <source>
        <dbReference type="ARBA" id="ARBA00023055"/>
    </source>
</evidence>
<comment type="caution">
    <text evidence="13">The sequence shown here is derived from an EMBL/GenBank/DDBJ whole genome shotgun (WGS) entry which is preliminary data.</text>
</comment>
<dbReference type="GO" id="GO:0005829">
    <property type="term" value="C:cytosol"/>
    <property type="evidence" value="ECO:0007669"/>
    <property type="project" value="UniProtKB-ARBA"/>
</dbReference>
<keyword evidence="6" id="KW-0445">Lipid transport</keyword>
<dbReference type="GO" id="GO:0008289">
    <property type="term" value="F:lipid binding"/>
    <property type="evidence" value="ECO:0007669"/>
    <property type="project" value="UniProtKB-KW"/>
</dbReference>
<dbReference type="Proteomes" id="UP000792457">
    <property type="component" value="Unassembled WGS sequence"/>
</dbReference>
<accession>A0A8K0K1N0</accession>
<gene>
    <name evidence="13" type="ORF">J437_LFUL004279</name>
</gene>
<dbReference type="PANTHER" id="PTHR19308:SF8">
    <property type="entry name" value="STAR-RELATED LIPID TRANSFER PROTEIN 7, MITOCHONDRIAL"/>
    <property type="match status" value="1"/>
</dbReference>
<proteinExistence type="predicted"/>
<name>A0A8K0K1N0_LADFU</name>
<dbReference type="FunFam" id="3.30.530.20:FF:000017">
    <property type="entry name" value="Phosphatidylcholine transfer protein, putative"/>
    <property type="match status" value="1"/>
</dbReference>
<dbReference type="Pfam" id="PF01852">
    <property type="entry name" value="START"/>
    <property type="match status" value="1"/>
</dbReference>
<keyword evidence="4" id="KW-0597">Phosphoprotein</keyword>
<dbReference type="Gene3D" id="3.30.530.20">
    <property type="match status" value="1"/>
</dbReference>
<evidence type="ECO:0000256" key="11">
    <source>
        <dbReference type="ARBA" id="ARBA00079049"/>
    </source>
</evidence>
<evidence type="ECO:0000256" key="4">
    <source>
        <dbReference type="ARBA" id="ARBA00022553"/>
    </source>
</evidence>
<protein>
    <recommendedName>
        <fullName evidence="9">Phosphatidylcholine transfer protein</fullName>
    </recommendedName>
    <alternativeName>
        <fullName evidence="11">START domain-containing protein 2</fullName>
    </alternativeName>
    <alternativeName>
        <fullName evidence="10">StAR-related lipid transfer protein 2</fullName>
    </alternativeName>
</protein>
<feature type="domain" description="START" evidence="12">
    <location>
        <begin position="224"/>
        <end position="413"/>
    </location>
</feature>
<dbReference type="AlphaFoldDB" id="A0A8K0K1N0"/>